<proteinExistence type="predicted"/>
<sequence>MSSIPFSSRERVCDMTSFVAMRRMSIRQIVFAGAAPVPASRSPGSAT</sequence>
<organism evidence="1 2">
    <name type="scientific">Mycobacterium ulcerans str. Harvey</name>
    <dbReference type="NCBI Taxonomy" id="1299332"/>
    <lineage>
        <taxon>Bacteria</taxon>
        <taxon>Bacillati</taxon>
        <taxon>Actinomycetota</taxon>
        <taxon>Actinomycetes</taxon>
        <taxon>Mycobacteriales</taxon>
        <taxon>Mycobacteriaceae</taxon>
        <taxon>Mycobacterium</taxon>
        <taxon>Mycobacterium ulcerans group</taxon>
    </lineage>
</organism>
<protein>
    <submittedName>
        <fullName evidence="1">Uncharacterized protein</fullName>
    </submittedName>
</protein>
<name>A0ABN0QLJ7_MYCUL</name>
<keyword evidence="2" id="KW-1185">Reference proteome</keyword>
<gene>
    <name evidence="1" type="ORF">I551_7977</name>
</gene>
<evidence type="ECO:0000313" key="2">
    <source>
        <dbReference type="Proteomes" id="UP000020681"/>
    </source>
</evidence>
<evidence type="ECO:0000313" key="1">
    <source>
        <dbReference type="EMBL" id="EUA85527.1"/>
    </source>
</evidence>
<dbReference type="Proteomes" id="UP000020681">
    <property type="component" value="Unassembled WGS sequence"/>
</dbReference>
<comment type="caution">
    <text evidence="1">The sequence shown here is derived from an EMBL/GenBank/DDBJ whole genome shotgun (WGS) entry which is preliminary data.</text>
</comment>
<dbReference type="EMBL" id="JAOL01000190">
    <property type="protein sequence ID" value="EUA85527.1"/>
    <property type="molecule type" value="Genomic_DNA"/>
</dbReference>
<accession>A0ABN0QLJ7</accession>
<reference evidence="1 2" key="1">
    <citation type="submission" date="2014-01" db="EMBL/GenBank/DDBJ databases">
        <authorList>
            <person name="Dobos K."/>
            <person name="Lenaerts A."/>
            <person name="Ordway D."/>
            <person name="DeGroote M.A."/>
            <person name="Parker T."/>
            <person name="Sizemore C."/>
            <person name="Tallon L.J."/>
            <person name="Sadzewicz L.K."/>
            <person name="Sengamalay N."/>
            <person name="Fraser C.M."/>
            <person name="Hine E."/>
            <person name="Shefchek K.A."/>
            <person name="Das S.P."/>
            <person name="Tettelin H."/>
        </authorList>
    </citation>
    <scope>NUCLEOTIDE SEQUENCE [LARGE SCALE GENOMIC DNA]</scope>
    <source>
        <strain evidence="1 2">Harvey</strain>
    </source>
</reference>